<dbReference type="EMBL" id="SACY01000003">
    <property type="protein sequence ID" value="RVU24853.1"/>
    <property type="molecule type" value="Genomic_DNA"/>
</dbReference>
<feature type="domain" description="HTH araC/xylS-type" evidence="3">
    <location>
        <begin position="275"/>
        <end position="384"/>
    </location>
</feature>
<feature type="transmembrane region" description="Helical" evidence="2">
    <location>
        <begin position="96"/>
        <end position="116"/>
    </location>
</feature>
<feature type="transmembrane region" description="Helical" evidence="2">
    <location>
        <begin position="188"/>
        <end position="211"/>
    </location>
</feature>
<keyword evidence="2" id="KW-0812">Transmembrane</keyword>
<evidence type="ECO:0000256" key="1">
    <source>
        <dbReference type="ARBA" id="ARBA00023125"/>
    </source>
</evidence>
<accession>A0A437PRG5</accession>
<dbReference type="Pfam" id="PF12833">
    <property type="entry name" value="HTH_18"/>
    <property type="match status" value="1"/>
</dbReference>
<evidence type="ECO:0000313" key="4">
    <source>
        <dbReference type="EMBL" id="RVU24853.1"/>
    </source>
</evidence>
<keyword evidence="2" id="KW-0472">Membrane</keyword>
<dbReference type="PANTHER" id="PTHR43280">
    <property type="entry name" value="ARAC-FAMILY TRANSCRIPTIONAL REGULATOR"/>
    <property type="match status" value="1"/>
</dbReference>
<keyword evidence="5" id="KW-1185">Reference proteome</keyword>
<dbReference type="PROSITE" id="PS01124">
    <property type="entry name" value="HTH_ARAC_FAMILY_2"/>
    <property type="match status" value="1"/>
</dbReference>
<name>A0A437PRG5_9BACT</name>
<evidence type="ECO:0000313" key="5">
    <source>
        <dbReference type="Proteomes" id="UP000282832"/>
    </source>
</evidence>
<feature type="transmembrane region" description="Helical" evidence="2">
    <location>
        <begin position="71"/>
        <end position="89"/>
    </location>
</feature>
<keyword evidence="1" id="KW-0238">DNA-binding</keyword>
<dbReference type="AlphaFoldDB" id="A0A437PRG5"/>
<dbReference type="OrthoDB" id="5492415at2"/>
<dbReference type="GO" id="GO:0003700">
    <property type="term" value="F:DNA-binding transcription factor activity"/>
    <property type="evidence" value="ECO:0007669"/>
    <property type="project" value="InterPro"/>
</dbReference>
<dbReference type="SMART" id="SM00342">
    <property type="entry name" value="HTH_ARAC"/>
    <property type="match status" value="1"/>
</dbReference>
<dbReference type="Proteomes" id="UP000282832">
    <property type="component" value="Unassembled WGS sequence"/>
</dbReference>
<sequence length="388" mass="46244">MDAILYNLFHFGISLLFLIFGIKLIFQKGLVATKILGLNLLILTGLILLSFFSTPEWMMKFPHLYRVSSPFVYLLFPLAFLFQEFMLFPNKKFKPIYLLHFLPFILNFIELLPVYFSSRELKMEFFKEMIQQNSLLVYPIKSFYVLSGSTHSKIRLIQFFIYLIWMMVRLKRFFEVNGIKIEHKNRLLIYWLVGDIGLKFITISINFYFFIFPYENELIFNWPDLFKIIDYIVLVLFLIYNPKLLDGILLKSLVLQSFHIKKELENKPELSEESQMIYQKIDDYFATRKMFLNPDFNQNIIAADLKLSSKKISTIIKEFTDLSFKDYVNTWRIKYLEEILKDGSNSKNYTIEGLCSKVGFGSRANFYLAFKKLKNISPKEYFKIQMKK</sequence>
<dbReference type="RefSeq" id="WP_127803958.1">
    <property type="nucleotide sequence ID" value="NZ_SACY01000003.1"/>
</dbReference>
<dbReference type="PANTHER" id="PTHR43280:SF34">
    <property type="entry name" value="ARAC-FAMILY TRANSCRIPTIONAL REGULATOR"/>
    <property type="match status" value="1"/>
</dbReference>
<evidence type="ECO:0000259" key="3">
    <source>
        <dbReference type="PROSITE" id="PS01124"/>
    </source>
</evidence>
<proteinExistence type="predicted"/>
<protein>
    <submittedName>
        <fullName evidence="4">AraC family transcriptional regulator</fullName>
    </submittedName>
</protein>
<dbReference type="Gene3D" id="1.10.10.60">
    <property type="entry name" value="Homeodomain-like"/>
    <property type="match status" value="1"/>
</dbReference>
<reference evidence="4 5" key="1">
    <citation type="submission" date="2019-01" db="EMBL/GenBank/DDBJ databases">
        <authorList>
            <person name="Chen W.-M."/>
        </authorList>
    </citation>
    <scope>NUCLEOTIDE SEQUENCE [LARGE SCALE GENOMIC DNA]</scope>
    <source>
        <strain evidence="4 5">FSY-15</strain>
    </source>
</reference>
<evidence type="ECO:0000256" key="2">
    <source>
        <dbReference type="SAM" id="Phobius"/>
    </source>
</evidence>
<dbReference type="InterPro" id="IPR018060">
    <property type="entry name" value="HTH_AraC"/>
</dbReference>
<feature type="transmembrane region" description="Helical" evidence="2">
    <location>
        <begin position="6"/>
        <end position="26"/>
    </location>
</feature>
<organism evidence="4 5">
    <name type="scientific">Sandaracinomonas limnophila</name>
    <dbReference type="NCBI Taxonomy" id="1862386"/>
    <lineage>
        <taxon>Bacteria</taxon>
        <taxon>Pseudomonadati</taxon>
        <taxon>Bacteroidota</taxon>
        <taxon>Cytophagia</taxon>
        <taxon>Cytophagales</taxon>
        <taxon>Flectobacillaceae</taxon>
        <taxon>Sandaracinomonas</taxon>
    </lineage>
</organism>
<comment type="caution">
    <text evidence="4">The sequence shown here is derived from an EMBL/GenBank/DDBJ whole genome shotgun (WGS) entry which is preliminary data.</text>
</comment>
<feature type="transmembrane region" description="Helical" evidence="2">
    <location>
        <begin position="152"/>
        <end position="168"/>
    </location>
</feature>
<dbReference type="GO" id="GO:0043565">
    <property type="term" value="F:sequence-specific DNA binding"/>
    <property type="evidence" value="ECO:0007669"/>
    <property type="project" value="InterPro"/>
</dbReference>
<feature type="transmembrane region" description="Helical" evidence="2">
    <location>
        <begin position="38"/>
        <end position="59"/>
    </location>
</feature>
<gene>
    <name evidence="4" type="ORF">EOJ36_07545</name>
</gene>
<keyword evidence="2" id="KW-1133">Transmembrane helix</keyword>